<proteinExistence type="inferred from homology"/>
<evidence type="ECO:0000256" key="4">
    <source>
        <dbReference type="ARBA" id="ARBA00022695"/>
    </source>
</evidence>
<dbReference type="InterPro" id="IPR029494">
    <property type="entry name" value="DarT"/>
</dbReference>
<comment type="caution">
    <text evidence="6">Lacks conserved residue(s) required for the propagation of feature annotation.</text>
</comment>
<dbReference type="GO" id="GO:0016757">
    <property type="term" value="F:glycosyltransferase activity"/>
    <property type="evidence" value="ECO:0007669"/>
    <property type="project" value="UniProtKB-KW"/>
</dbReference>
<keyword evidence="1 6" id="KW-1277">Toxin-antitoxin system</keyword>
<protein>
    <recommendedName>
        <fullName evidence="7">DarT domain-containing protein</fullName>
    </recommendedName>
</protein>
<evidence type="ECO:0000256" key="2">
    <source>
        <dbReference type="ARBA" id="ARBA00022676"/>
    </source>
</evidence>
<gene>
    <name evidence="8" type="ORF">BECKTUN1418D_GA0071000_101724</name>
</gene>
<name>A0A450ZGY4_9GAMM</name>
<reference evidence="8" key="1">
    <citation type="submission" date="2019-02" db="EMBL/GenBank/DDBJ databases">
        <authorList>
            <person name="Gruber-Vodicka R. H."/>
            <person name="Seah K. B. B."/>
        </authorList>
    </citation>
    <scope>NUCLEOTIDE SEQUENCE</scope>
    <source>
        <strain evidence="8">BECK_BY1</strain>
    </source>
</reference>
<accession>A0A450ZGY4</accession>
<feature type="domain" description="DarT" evidence="7">
    <location>
        <begin position="1"/>
        <end position="122"/>
    </location>
</feature>
<keyword evidence="4" id="KW-0548">Nucleotidyltransferase</keyword>
<sequence>MEGFTGGQQSIVHLVSTVQEATLRFVFTDGHGIIEWTEFHDDLAQLEEVDWPLMEEHYWFDTHDYPDRKRRRQAEFLVHGRFPIGLIRGIGVIDQQKKAKTERLLASFRLAIPVATKPGWYY</sequence>
<dbReference type="AlphaFoldDB" id="A0A450ZGY4"/>
<evidence type="ECO:0000256" key="5">
    <source>
        <dbReference type="ARBA" id="ARBA00023125"/>
    </source>
</evidence>
<dbReference type="GO" id="GO:0003677">
    <property type="term" value="F:DNA binding"/>
    <property type="evidence" value="ECO:0007669"/>
    <property type="project" value="UniProtKB-UniRule"/>
</dbReference>
<evidence type="ECO:0000313" key="8">
    <source>
        <dbReference type="EMBL" id="VFK53017.1"/>
    </source>
</evidence>
<evidence type="ECO:0000256" key="6">
    <source>
        <dbReference type="PROSITE-ProRule" id="PRU01362"/>
    </source>
</evidence>
<evidence type="ECO:0000256" key="3">
    <source>
        <dbReference type="ARBA" id="ARBA00022679"/>
    </source>
</evidence>
<keyword evidence="3" id="KW-0808">Transferase</keyword>
<evidence type="ECO:0000259" key="7">
    <source>
        <dbReference type="PROSITE" id="PS52018"/>
    </source>
</evidence>
<keyword evidence="2" id="KW-0328">Glycosyltransferase</keyword>
<evidence type="ECO:0000256" key="1">
    <source>
        <dbReference type="ARBA" id="ARBA00022649"/>
    </source>
</evidence>
<dbReference type="Pfam" id="PF14487">
    <property type="entry name" value="DarT"/>
    <property type="match status" value="1"/>
</dbReference>
<dbReference type="EMBL" id="CAADFX010000017">
    <property type="protein sequence ID" value="VFK53017.1"/>
    <property type="molecule type" value="Genomic_DNA"/>
</dbReference>
<dbReference type="GO" id="GO:0016779">
    <property type="term" value="F:nucleotidyltransferase activity"/>
    <property type="evidence" value="ECO:0007669"/>
    <property type="project" value="UniProtKB-KW"/>
</dbReference>
<keyword evidence="5 6" id="KW-0238">DNA-binding</keyword>
<organism evidence="8">
    <name type="scientific">Candidatus Kentrum sp. TUN</name>
    <dbReference type="NCBI Taxonomy" id="2126343"/>
    <lineage>
        <taxon>Bacteria</taxon>
        <taxon>Pseudomonadati</taxon>
        <taxon>Pseudomonadota</taxon>
        <taxon>Gammaproteobacteria</taxon>
        <taxon>Candidatus Kentrum</taxon>
    </lineage>
</organism>
<dbReference type="PROSITE" id="PS52018">
    <property type="entry name" value="DART"/>
    <property type="match status" value="1"/>
</dbReference>
<comment type="similarity">
    <text evidence="6">Belongs to the DarT ADP-ribosyltransferase family.</text>
</comment>